<evidence type="ECO:0000256" key="9">
    <source>
        <dbReference type="SAM" id="SignalP"/>
    </source>
</evidence>
<keyword evidence="12" id="KW-1185">Reference proteome</keyword>
<evidence type="ECO:0000256" key="2">
    <source>
        <dbReference type="ARBA" id="ARBA00009941"/>
    </source>
</evidence>
<comment type="similarity">
    <text evidence="2">Belongs to the peptidase C13 family.</text>
</comment>
<feature type="active site" evidence="8">
    <location>
        <position position="167"/>
    </location>
</feature>
<keyword evidence="7" id="KW-0788">Thiol protease</keyword>
<evidence type="ECO:0000256" key="3">
    <source>
        <dbReference type="ARBA" id="ARBA00012628"/>
    </source>
</evidence>
<evidence type="ECO:0000256" key="4">
    <source>
        <dbReference type="ARBA" id="ARBA00022670"/>
    </source>
</evidence>
<name>A0A0D3GBU1_9ORYZ</name>
<keyword evidence="6" id="KW-0378">Hydrolase</keyword>
<dbReference type="Gramene" id="OBART06G00290.1">
    <property type="protein sequence ID" value="OBART06G00290.1"/>
    <property type="gene ID" value="OBART06G00290"/>
</dbReference>
<reference evidence="11" key="1">
    <citation type="journal article" date="2009" name="Rice">
        <title>De Novo Next Generation Sequencing of Plant Genomes.</title>
        <authorList>
            <person name="Rounsley S."/>
            <person name="Marri P.R."/>
            <person name="Yu Y."/>
            <person name="He R."/>
            <person name="Sisneros N."/>
            <person name="Goicoechea J.L."/>
            <person name="Lee S.J."/>
            <person name="Angelova A."/>
            <person name="Kudrna D."/>
            <person name="Luo M."/>
            <person name="Affourtit J."/>
            <person name="Desany B."/>
            <person name="Knight J."/>
            <person name="Niazi F."/>
            <person name="Egholm M."/>
            <person name="Wing R.A."/>
        </authorList>
    </citation>
    <scope>NUCLEOTIDE SEQUENCE [LARGE SCALE GENOMIC DNA]</scope>
    <source>
        <strain evidence="11">cv. IRGC 105608</strain>
    </source>
</reference>
<keyword evidence="4" id="KW-0645">Protease</keyword>
<evidence type="ECO:0000256" key="8">
    <source>
        <dbReference type="PIRSR" id="PIRSR019663-1"/>
    </source>
</evidence>
<dbReference type="FunFam" id="1.10.132.130:FF:000001">
    <property type="entry name" value="Vacuolar-processing enzyme beta-isozyme"/>
    <property type="match status" value="1"/>
</dbReference>
<dbReference type="CDD" id="cd21115">
    <property type="entry name" value="legumain_C"/>
    <property type="match status" value="1"/>
</dbReference>
<dbReference type="Pfam" id="PF20985">
    <property type="entry name" value="Legum_prodom"/>
    <property type="match status" value="1"/>
</dbReference>
<accession>A0A0D3GBU1</accession>
<feature type="chain" id="PRO_5002262405" description="legumain" evidence="9">
    <location>
        <begin position="23"/>
        <end position="460"/>
    </location>
</feature>
<dbReference type="InterPro" id="IPR046427">
    <property type="entry name" value="Legumain_prodom_sf"/>
</dbReference>
<dbReference type="Gene3D" id="3.40.50.1460">
    <property type="match status" value="1"/>
</dbReference>
<dbReference type="PIRSF" id="PIRSF019663">
    <property type="entry name" value="Legumain"/>
    <property type="match status" value="1"/>
</dbReference>
<dbReference type="eggNOG" id="KOG1348">
    <property type="taxonomic scope" value="Eukaryota"/>
</dbReference>
<dbReference type="PaxDb" id="65489-OBART06G00290.1"/>
<dbReference type="GO" id="GO:0006624">
    <property type="term" value="P:vacuolar protein processing"/>
    <property type="evidence" value="ECO:0007669"/>
    <property type="project" value="TreeGrafter"/>
</dbReference>
<dbReference type="PANTHER" id="PTHR12000">
    <property type="entry name" value="HEMOGLOBINASE FAMILY MEMBER"/>
    <property type="match status" value="1"/>
</dbReference>
<dbReference type="STRING" id="65489.A0A0D3GBU1"/>
<dbReference type="PIRSF" id="PIRSF500139">
    <property type="entry name" value="AE"/>
    <property type="match status" value="1"/>
</dbReference>
<organism evidence="11">
    <name type="scientific">Oryza barthii</name>
    <dbReference type="NCBI Taxonomy" id="65489"/>
    <lineage>
        <taxon>Eukaryota</taxon>
        <taxon>Viridiplantae</taxon>
        <taxon>Streptophyta</taxon>
        <taxon>Embryophyta</taxon>
        <taxon>Tracheophyta</taxon>
        <taxon>Spermatophyta</taxon>
        <taxon>Magnoliopsida</taxon>
        <taxon>Liliopsida</taxon>
        <taxon>Poales</taxon>
        <taxon>Poaceae</taxon>
        <taxon>BOP clade</taxon>
        <taxon>Oryzoideae</taxon>
        <taxon>Oryzeae</taxon>
        <taxon>Oryzinae</taxon>
        <taxon>Oryza</taxon>
    </lineage>
</organism>
<feature type="signal peptide" evidence="9">
    <location>
        <begin position="1"/>
        <end position="22"/>
    </location>
</feature>
<proteinExistence type="inferred from homology"/>
<protein>
    <recommendedName>
        <fullName evidence="3">legumain</fullName>
        <ecNumber evidence="3">3.4.22.34</ecNumber>
    </recommendedName>
</protein>
<evidence type="ECO:0000256" key="6">
    <source>
        <dbReference type="ARBA" id="ARBA00022801"/>
    </source>
</evidence>
<evidence type="ECO:0000313" key="11">
    <source>
        <dbReference type="EnsemblPlants" id="OBART06G00290.1"/>
    </source>
</evidence>
<evidence type="ECO:0000256" key="1">
    <source>
        <dbReference type="ARBA" id="ARBA00000810"/>
    </source>
</evidence>
<dbReference type="PRINTS" id="PR00776">
    <property type="entry name" value="HEMOGLOBNASE"/>
</dbReference>
<feature type="active site" description="Nucleophile" evidence="8">
    <location>
        <position position="209"/>
    </location>
</feature>
<dbReference type="InterPro" id="IPR001096">
    <property type="entry name" value="Peptidase_C13"/>
</dbReference>
<sequence length="460" mass="50159">MAAMGTVVCLLGLLMLMQEVKGGQGLGNDGGDLWQEFLRLPTENGGTKWALLIAGSSGYDNYRHQADVCHAYQIMKKGGLKDQNIVVMMYDDIAYNPKNPRKGVIINKPNGGNVYAGVPKDYKGKDVNKNNFLAVLLGKKSALTGAGSGKVISSGPNDHVFVYYSDHGGPGVLSMPSGEGLYANELVQALKKKRAGGAFLNLVVYLEACESGSIFEGLLPSNIGVYAMTASNKTESSWATYCNTPGYTTCLGDLFSVAWMEDADPRRPGDRQTLAQLYTIVKKRTTSSQVKLYGDLRLASQPVSLYYLPPGPGITSTASGAILTDDEEGRRGGGVDQRDAGLVYLWREYYEEKSVEAWERLLREMERRSRLDTSVDLIVGDLLSSKAQLLQVRAGQPLVDDWDCLKSMVRTFEAHCGPLGQYGMKHTRAFANMCNAALDHHHMAKAASKACTMHPPLITY</sequence>
<evidence type="ECO:0000256" key="7">
    <source>
        <dbReference type="ARBA" id="ARBA00022807"/>
    </source>
</evidence>
<dbReference type="EnsemblPlants" id="OBART06G00290.1">
    <property type="protein sequence ID" value="OBART06G00290.1"/>
    <property type="gene ID" value="OBART06G00290"/>
</dbReference>
<reference evidence="11" key="2">
    <citation type="submission" date="2015-03" db="UniProtKB">
        <authorList>
            <consortium name="EnsemblPlants"/>
        </authorList>
    </citation>
    <scope>IDENTIFICATION</scope>
</reference>
<dbReference type="InterPro" id="IPR043577">
    <property type="entry name" value="AE"/>
</dbReference>
<dbReference type="GO" id="GO:0051603">
    <property type="term" value="P:proteolysis involved in protein catabolic process"/>
    <property type="evidence" value="ECO:0007669"/>
    <property type="project" value="InterPro"/>
</dbReference>
<dbReference type="GO" id="GO:0004197">
    <property type="term" value="F:cysteine-type endopeptidase activity"/>
    <property type="evidence" value="ECO:0007669"/>
    <property type="project" value="UniProtKB-EC"/>
</dbReference>
<dbReference type="Proteomes" id="UP000026960">
    <property type="component" value="Chromosome 6"/>
</dbReference>
<dbReference type="InterPro" id="IPR048501">
    <property type="entry name" value="Legum_prodom"/>
</dbReference>
<dbReference type="GO" id="GO:0005773">
    <property type="term" value="C:vacuole"/>
    <property type="evidence" value="ECO:0007669"/>
    <property type="project" value="GOC"/>
</dbReference>
<dbReference type="HOGENOM" id="CLU_024160_0_0_1"/>
<dbReference type="Pfam" id="PF01650">
    <property type="entry name" value="Peptidase_C13"/>
    <property type="match status" value="1"/>
</dbReference>
<dbReference type="Gene3D" id="1.10.132.130">
    <property type="match status" value="1"/>
</dbReference>
<dbReference type="AlphaFoldDB" id="A0A0D3GBU1"/>
<evidence type="ECO:0000259" key="10">
    <source>
        <dbReference type="Pfam" id="PF20985"/>
    </source>
</evidence>
<comment type="catalytic activity">
    <reaction evidence="1">
        <text>Hydrolysis of proteins and small molecule substrates at -Asn-|-Xaa- bonds.</text>
        <dbReference type="EC" id="3.4.22.34"/>
    </reaction>
</comment>
<feature type="domain" description="Legumain prodomain" evidence="10">
    <location>
        <begin position="360"/>
        <end position="451"/>
    </location>
</feature>
<keyword evidence="5 9" id="KW-0732">Signal</keyword>
<dbReference type="EC" id="3.4.22.34" evidence="3"/>
<evidence type="ECO:0000313" key="12">
    <source>
        <dbReference type="Proteomes" id="UP000026960"/>
    </source>
</evidence>
<dbReference type="FunFam" id="3.40.50.1460:FF:000006">
    <property type="entry name" value="Legumain"/>
    <property type="match status" value="1"/>
</dbReference>
<dbReference type="PANTHER" id="PTHR12000:SF50">
    <property type="entry name" value="VACUOLAR-PROCESSING ENZYME GAMMA-ISOZYME"/>
    <property type="match status" value="1"/>
</dbReference>
<evidence type="ECO:0000256" key="5">
    <source>
        <dbReference type="ARBA" id="ARBA00022729"/>
    </source>
</evidence>